<name>A0AAU9U658_EUPED</name>
<dbReference type="AlphaFoldDB" id="A0AAU9U658"/>
<sequence length="107" mass="11896">MTWNIINAETGRVKDRNGVSELIIDNYSIKSDQKVAKALENHFANIPLSTTKTLISSPEVAESLLKQNVNACKGYFTFRPIDANEIIKIFKTLDIKNTTALGVSLLK</sequence>
<organism evidence="1 2">
    <name type="scientific">Euphydryas editha</name>
    <name type="common">Edith's checkerspot</name>
    <dbReference type="NCBI Taxonomy" id="104508"/>
    <lineage>
        <taxon>Eukaryota</taxon>
        <taxon>Metazoa</taxon>
        <taxon>Ecdysozoa</taxon>
        <taxon>Arthropoda</taxon>
        <taxon>Hexapoda</taxon>
        <taxon>Insecta</taxon>
        <taxon>Pterygota</taxon>
        <taxon>Neoptera</taxon>
        <taxon>Endopterygota</taxon>
        <taxon>Lepidoptera</taxon>
        <taxon>Glossata</taxon>
        <taxon>Ditrysia</taxon>
        <taxon>Papilionoidea</taxon>
        <taxon>Nymphalidae</taxon>
        <taxon>Nymphalinae</taxon>
        <taxon>Euphydryas</taxon>
    </lineage>
</organism>
<proteinExistence type="predicted"/>
<evidence type="ECO:0008006" key="3">
    <source>
        <dbReference type="Google" id="ProtNLM"/>
    </source>
</evidence>
<protein>
    <recommendedName>
        <fullName evidence="3">EAL domain-containing protein</fullName>
    </recommendedName>
</protein>
<accession>A0AAU9U658</accession>
<dbReference type="EMBL" id="CAKOGL010000014">
    <property type="protein sequence ID" value="CAH2094349.1"/>
    <property type="molecule type" value="Genomic_DNA"/>
</dbReference>
<dbReference type="Proteomes" id="UP001153954">
    <property type="component" value="Unassembled WGS sequence"/>
</dbReference>
<evidence type="ECO:0000313" key="1">
    <source>
        <dbReference type="EMBL" id="CAH2094349.1"/>
    </source>
</evidence>
<keyword evidence="2" id="KW-1185">Reference proteome</keyword>
<comment type="caution">
    <text evidence="1">The sequence shown here is derived from an EMBL/GenBank/DDBJ whole genome shotgun (WGS) entry which is preliminary data.</text>
</comment>
<reference evidence="1" key="1">
    <citation type="submission" date="2022-03" db="EMBL/GenBank/DDBJ databases">
        <authorList>
            <person name="Tunstrom K."/>
        </authorList>
    </citation>
    <scope>NUCLEOTIDE SEQUENCE</scope>
</reference>
<gene>
    <name evidence="1" type="ORF">EEDITHA_LOCUS9922</name>
</gene>
<evidence type="ECO:0000313" key="2">
    <source>
        <dbReference type="Proteomes" id="UP001153954"/>
    </source>
</evidence>